<keyword evidence="3 10" id="KW-0963">Cytoplasm</keyword>
<dbReference type="PANTHER" id="PTHR30027:SF3">
    <property type="entry name" value="16S RRNA (URACIL(1498)-N(3))-METHYLTRANSFERASE"/>
    <property type="match status" value="1"/>
</dbReference>
<comment type="catalytic activity">
    <reaction evidence="9 10">
        <text>uridine(1498) in 16S rRNA + S-adenosyl-L-methionine = N(3)-methyluridine(1498) in 16S rRNA + S-adenosyl-L-homocysteine + H(+)</text>
        <dbReference type="Rhea" id="RHEA:42920"/>
        <dbReference type="Rhea" id="RHEA-COMP:10283"/>
        <dbReference type="Rhea" id="RHEA-COMP:10284"/>
        <dbReference type="ChEBI" id="CHEBI:15378"/>
        <dbReference type="ChEBI" id="CHEBI:57856"/>
        <dbReference type="ChEBI" id="CHEBI:59789"/>
        <dbReference type="ChEBI" id="CHEBI:65315"/>
        <dbReference type="ChEBI" id="CHEBI:74502"/>
        <dbReference type="EC" id="2.1.1.193"/>
    </reaction>
</comment>
<evidence type="ECO:0000256" key="1">
    <source>
        <dbReference type="ARBA" id="ARBA00004496"/>
    </source>
</evidence>
<keyword evidence="6 10" id="KW-0808">Transferase</keyword>
<dbReference type="CDD" id="cd18084">
    <property type="entry name" value="RsmE-like"/>
    <property type="match status" value="1"/>
</dbReference>
<dbReference type="InterPro" id="IPR046887">
    <property type="entry name" value="RsmE_PUA-like"/>
</dbReference>
<dbReference type="Pfam" id="PF20260">
    <property type="entry name" value="PUA_4"/>
    <property type="match status" value="1"/>
</dbReference>
<keyword evidence="14" id="KW-1185">Reference proteome</keyword>
<sequence>MQLFYQPELINGINTLDSEESRHAIKVLRRKEGDAIDLVDGHGKFYTAEIRKADFRKCEFEIVSTKEEPKRNGFRHLAIAPTKNLDRTEWLVEKAVEMGVDRISFVLCQNSERTVLKTERLVKKAVSAMKQSLKATLPQIDEMMKLKQFISSCETAEKFIAYVDFDNPVHLKDCLKTEQHSIILIGPEGDFDPSELDFALESGFQKVSLGESRLRTETAGLAAVHLLNLFS</sequence>
<comment type="function">
    <text evidence="8 10">Specifically methylates the N3 position of the uracil ring of uridine 1498 (m3U1498) in 16S rRNA. Acts on the fully assembled 30S ribosomal subunit.</text>
</comment>
<reference evidence="13 14" key="1">
    <citation type="submission" date="2016-01" db="EMBL/GenBank/DDBJ databases">
        <title>Genome sequencing of Roseivirga spongicola UST030701-084.</title>
        <authorList>
            <person name="Selvaratnam C."/>
            <person name="Thevarajoo S."/>
            <person name="Goh K.M."/>
            <person name="Ee R."/>
            <person name="Chan K.-G."/>
            <person name="Chong C.S."/>
        </authorList>
    </citation>
    <scope>NUCLEOTIDE SEQUENCE [LARGE SCALE GENOMIC DNA]</scope>
    <source>
        <strain evidence="13 14">UST030701-084</strain>
    </source>
</reference>
<evidence type="ECO:0000256" key="3">
    <source>
        <dbReference type="ARBA" id="ARBA00022490"/>
    </source>
</evidence>
<accession>A0A150X530</accession>
<feature type="domain" description="Ribosomal RNA small subunit methyltransferase E PUA-like" evidence="12">
    <location>
        <begin position="16"/>
        <end position="62"/>
    </location>
</feature>
<evidence type="ECO:0000313" key="13">
    <source>
        <dbReference type="EMBL" id="KYG73816.1"/>
    </source>
</evidence>
<name>A0A150X530_9BACT</name>
<keyword evidence="5 10" id="KW-0489">Methyltransferase</keyword>
<dbReference type="SUPFAM" id="SSF88697">
    <property type="entry name" value="PUA domain-like"/>
    <property type="match status" value="1"/>
</dbReference>
<feature type="domain" description="Ribosomal RNA small subunit methyltransferase E methyltransferase" evidence="11">
    <location>
        <begin position="76"/>
        <end position="227"/>
    </location>
</feature>
<comment type="subcellular location">
    <subcellularLocation>
        <location evidence="1 10">Cytoplasm</location>
    </subcellularLocation>
</comment>
<dbReference type="RefSeq" id="WP_068222725.1">
    <property type="nucleotide sequence ID" value="NZ_CP139724.1"/>
</dbReference>
<evidence type="ECO:0000256" key="9">
    <source>
        <dbReference type="ARBA" id="ARBA00047944"/>
    </source>
</evidence>
<evidence type="ECO:0000256" key="6">
    <source>
        <dbReference type="ARBA" id="ARBA00022679"/>
    </source>
</evidence>
<evidence type="ECO:0000256" key="4">
    <source>
        <dbReference type="ARBA" id="ARBA00022552"/>
    </source>
</evidence>
<keyword evidence="4 10" id="KW-0698">rRNA processing</keyword>
<evidence type="ECO:0000256" key="2">
    <source>
        <dbReference type="ARBA" id="ARBA00005528"/>
    </source>
</evidence>
<dbReference type="InterPro" id="IPR015947">
    <property type="entry name" value="PUA-like_sf"/>
</dbReference>
<proteinExistence type="inferred from homology"/>
<evidence type="ECO:0000313" key="14">
    <source>
        <dbReference type="Proteomes" id="UP000075606"/>
    </source>
</evidence>
<evidence type="ECO:0000256" key="8">
    <source>
        <dbReference type="ARBA" id="ARBA00025699"/>
    </source>
</evidence>
<comment type="caution">
    <text evidence="13">The sequence shown here is derived from an EMBL/GenBank/DDBJ whole genome shotgun (WGS) entry which is preliminary data.</text>
</comment>
<dbReference type="EMBL" id="LRPC01000028">
    <property type="protein sequence ID" value="KYG73816.1"/>
    <property type="molecule type" value="Genomic_DNA"/>
</dbReference>
<dbReference type="NCBIfam" id="NF008702">
    <property type="entry name" value="PRK11713.6-1"/>
    <property type="match status" value="1"/>
</dbReference>
<dbReference type="AlphaFoldDB" id="A0A150X530"/>
<dbReference type="GO" id="GO:0070475">
    <property type="term" value="P:rRNA base methylation"/>
    <property type="evidence" value="ECO:0007669"/>
    <property type="project" value="TreeGrafter"/>
</dbReference>
<dbReference type="InterPro" id="IPR029026">
    <property type="entry name" value="tRNA_m1G_MTases_N"/>
</dbReference>
<dbReference type="Gene3D" id="2.40.240.20">
    <property type="entry name" value="Hypothetical PUA domain-like, domain 1"/>
    <property type="match status" value="1"/>
</dbReference>
<dbReference type="PANTHER" id="PTHR30027">
    <property type="entry name" value="RIBOSOMAL RNA SMALL SUBUNIT METHYLTRANSFERASE E"/>
    <property type="match status" value="1"/>
</dbReference>
<dbReference type="NCBIfam" id="TIGR00046">
    <property type="entry name" value="RsmE family RNA methyltransferase"/>
    <property type="match status" value="1"/>
</dbReference>
<dbReference type="InterPro" id="IPR029028">
    <property type="entry name" value="Alpha/beta_knot_MTases"/>
</dbReference>
<dbReference type="GO" id="GO:0005737">
    <property type="term" value="C:cytoplasm"/>
    <property type="evidence" value="ECO:0007669"/>
    <property type="project" value="UniProtKB-SubCell"/>
</dbReference>
<evidence type="ECO:0000256" key="10">
    <source>
        <dbReference type="PIRNR" id="PIRNR015601"/>
    </source>
</evidence>
<dbReference type="OrthoDB" id="9815641at2"/>
<evidence type="ECO:0000259" key="11">
    <source>
        <dbReference type="Pfam" id="PF04452"/>
    </source>
</evidence>
<dbReference type="Proteomes" id="UP000075606">
    <property type="component" value="Unassembled WGS sequence"/>
</dbReference>
<dbReference type="InterPro" id="IPR006700">
    <property type="entry name" value="RsmE"/>
</dbReference>
<keyword evidence="7 10" id="KW-0949">S-adenosyl-L-methionine</keyword>
<dbReference type="Pfam" id="PF04452">
    <property type="entry name" value="Methyltrans_RNA"/>
    <property type="match status" value="1"/>
</dbReference>
<organism evidence="13 14">
    <name type="scientific">Roseivirga spongicola</name>
    <dbReference type="NCBI Taxonomy" id="333140"/>
    <lineage>
        <taxon>Bacteria</taxon>
        <taxon>Pseudomonadati</taxon>
        <taxon>Bacteroidota</taxon>
        <taxon>Cytophagia</taxon>
        <taxon>Cytophagales</taxon>
        <taxon>Roseivirgaceae</taxon>
        <taxon>Roseivirga</taxon>
    </lineage>
</organism>
<dbReference type="Gene3D" id="3.40.1280.10">
    <property type="match status" value="1"/>
</dbReference>
<comment type="similarity">
    <text evidence="2 10">Belongs to the RNA methyltransferase RsmE family.</text>
</comment>
<gene>
    <name evidence="13" type="ORF">AWW68_14180</name>
</gene>
<evidence type="ECO:0000256" key="7">
    <source>
        <dbReference type="ARBA" id="ARBA00022691"/>
    </source>
</evidence>
<dbReference type="SUPFAM" id="SSF75217">
    <property type="entry name" value="alpha/beta knot"/>
    <property type="match status" value="1"/>
</dbReference>
<evidence type="ECO:0000256" key="5">
    <source>
        <dbReference type="ARBA" id="ARBA00022603"/>
    </source>
</evidence>
<dbReference type="GO" id="GO:0070042">
    <property type="term" value="F:rRNA (uridine-N3-)-methyltransferase activity"/>
    <property type="evidence" value="ECO:0007669"/>
    <property type="project" value="TreeGrafter"/>
</dbReference>
<dbReference type="EC" id="2.1.1.193" evidence="10"/>
<dbReference type="PIRSF" id="PIRSF015601">
    <property type="entry name" value="MTase_slr0722"/>
    <property type="match status" value="1"/>
</dbReference>
<protein>
    <recommendedName>
        <fullName evidence="10">Ribosomal RNA small subunit methyltransferase E</fullName>
        <ecNumber evidence="10">2.1.1.193</ecNumber>
    </recommendedName>
</protein>
<dbReference type="STRING" id="333140.AWW68_14180"/>
<dbReference type="InterPro" id="IPR046886">
    <property type="entry name" value="RsmE_MTase_dom"/>
</dbReference>
<evidence type="ECO:0000259" key="12">
    <source>
        <dbReference type="Pfam" id="PF20260"/>
    </source>
</evidence>